<evidence type="ECO:0000256" key="4">
    <source>
        <dbReference type="ARBA" id="ARBA00022833"/>
    </source>
</evidence>
<keyword evidence="7" id="KW-1133">Transmembrane helix</keyword>
<keyword evidence="7" id="KW-0472">Membrane</keyword>
<evidence type="ECO:0000256" key="5">
    <source>
        <dbReference type="ARBA" id="ARBA00023049"/>
    </source>
</evidence>
<comment type="caution">
    <text evidence="9">The sequence shown here is derived from an EMBL/GenBank/DDBJ whole genome shotgun (WGS) entry which is preliminary data.</text>
</comment>
<evidence type="ECO:0000313" key="9">
    <source>
        <dbReference type="EMBL" id="MFB9775097.1"/>
    </source>
</evidence>
<dbReference type="Proteomes" id="UP001589707">
    <property type="component" value="Unassembled WGS sequence"/>
</dbReference>
<keyword evidence="4 6" id="KW-0862">Zinc</keyword>
<keyword evidence="7" id="KW-0812">Transmembrane</keyword>
<dbReference type="EMBL" id="JBHMAU010000018">
    <property type="protein sequence ID" value="MFB9775097.1"/>
    <property type="molecule type" value="Genomic_DNA"/>
</dbReference>
<dbReference type="EC" id="3.4.24.-" evidence="9"/>
<reference evidence="9 10" key="1">
    <citation type="submission" date="2024-09" db="EMBL/GenBank/DDBJ databases">
        <authorList>
            <person name="Sun Q."/>
            <person name="Mori K."/>
        </authorList>
    </citation>
    <scope>NUCLEOTIDE SEQUENCE [LARGE SCALE GENOMIC DNA]</scope>
    <source>
        <strain evidence="9 10">JCM 11683</strain>
    </source>
</reference>
<proteinExistence type="inferred from homology"/>
<accession>A0ABV5X009</accession>
<sequence>MLTVVIVSAALTAAILLTAPRLLAPGAWALRRPAAALRVWMLSLLAVICGLLTTVLSGTLLIVTAVAGYLRPAHLLIPVAVSVLMSAAAAVWIRLKHCHLARVRSVHKAVAALEPHIISRSQRDAFVLARVESPEVFSYAVDRAPAEAGVGARPLVIVSTGMQQLLSAAQLQTIVAHEYAHVRSRHELLLRIAALTEAMSPRWLAYGQALQRSITLLVELAADDSAAARAGAVHLANALAAVSQQTGDPSLDLRAERLTLGEWTLTHRLQVPADFRVA</sequence>
<dbReference type="GO" id="GO:0008237">
    <property type="term" value="F:metallopeptidase activity"/>
    <property type="evidence" value="ECO:0007669"/>
    <property type="project" value="UniProtKB-KW"/>
</dbReference>
<evidence type="ECO:0000256" key="2">
    <source>
        <dbReference type="ARBA" id="ARBA00022723"/>
    </source>
</evidence>
<feature type="transmembrane region" description="Helical" evidence="7">
    <location>
        <begin position="75"/>
        <end position="95"/>
    </location>
</feature>
<keyword evidence="10" id="KW-1185">Reference proteome</keyword>
<evidence type="ECO:0000256" key="7">
    <source>
        <dbReference type="SAM" id="Phobius"/>
    </source>
</evidence>
<evidence type="ECO:0000313" key="10">
    <source>
        <dbReference type="Proteomes" id="UP001589707"/>
    </source>
</evidence>
<comment type="cofactor">
    <cofactor evidence="6">
        <name>Zn(2+)</name>
        <dbReference type="ChEBI" id="CHEBI:29105"/>
    </cofactor>
    <text evidence="6">Binds 1 zinc ion per subunit.</text>
</comment>
<evidence type="ECO:0000256" key="3">
    <source>
        <dbReference type="ARBA" id="ARBA00022801"/>
    </source>
</evidence>
<organism evidence="9 10">
    <name type="scientific">Brevibacterium otitidis</name>
    <dbReference type="NCBI Taxonomy" id="53364"/>
    <lineage>
        <taxon>Bacteria</taxon>
        <taxon>Bacillati</taxon>
        <taxon>Actinomycetota</taxon>
        <taxon>Actinomycetes</taxon>
        <taxon>Micrococcales</taxon>
        <taxon>Brevibacteriaceae</taxon>
        <taxon>Brevibacterium</taxon>
    </lineage>
</organism>
<dbReference type="Gene3D" id="3.30.2010.10">
    <property type="entry name" value="Metalloproteases ('zincins'), catalytic domain"/>
    <property type="match status" value="1"/>
</dbReference>
<keyword evidence="5 6" id="KW-0482">Metalloprotease</keyword>
<dbReference type="Pfam" id="PF01435">
    <property type="entry name" value="Peptidase_M48"/>
    <property type="match status" value="1"/>
</dbReference>
<evidence type="ECO:0000256" key="6">
    <source>
        <dbReference type="RuleBase" id="RU003983"/>
    </source>
</evidence>
<keyword evidence="3 6" id="KW-0378">Hydrolase</keyword>
<feature type="transmembrane region" description="Helical" evidence="7">
    <location>
        <begin position="39"/>
        <end position="63"/>
    </location>
</feature>
<gene>
    <name evidence="9" type="ORF">ACFFN1_01480</name>
</gene>
<keyword evidence="1 6" id="KW-0645">Protease</keyword>
<protein>
    <submittedName>
        <fullName evidence="9">M48 family metalloprotease</fullName>
        <ecNumber evidence="9">3.4.24.-</ecNumber>
    </submittedName>
</protein>
<feature type="domain" description="Peptidase M48" evidence="8">
    <location>
        <begin position="146"/>
        <end position="197"/>
    </location>
</feature>
<name>A0ABV5X009_9MICO</name>
<dbReference type="InterPro" id="IPR001915">
    <property type="entry name" value="Peptidase_M48"/>
</dbReference>
<comment type="similarity">
    <text evidence="6">Belongs to the peptidase M48 family.</text>
</comment>
<dbReference type="RefSeq" id="WP_376837927.1">
    <property type="nucleotide sequence ID" value="NZ_JBHMAU010000018.1"/>
</dbReference>
<evidence type="ECO:0000259" key="8">
    <source>
        <dbReference type="Pfam" id="PF01435"/>
    </source>
</evidence>
<evidence type="ECO:0000256" key="1">
    <source>
        <dbReference type="ARBA" id="ARBA00022670"/>
    </source>
</evidence>
<keyword evidence="2" id="KW-0479">Metal-binding</keyword>